<dbReference type="PRINTS" id="PR00837">
    <property type="entry name" value="V5TPXLIKE"/>
</dbReference>
<feature type="signal peptide" evidence="2">
    <location>
        <begin position="1"/>
        <end position="17"/>
    </location>
</feature>
<dbReference type="InterPro" id="IPR014044">
    <property type="entry name" value="CAP_dom"/>
</dbReference>
<dbReference type="eggNOG" id="KOG3017">
    <property type="taxonomic scope" value="Eukaryota"/>
</dbReference>
<dbReference type="OrthoDB" id="337038at2759"/>
<gene>
    <name evidence="4" type="ORF">G210_5034</name>
</gene>
<sequence length="341" mass="36049">MRISKTLLAAIIVAVDAATLTVYFTAPTSTIWFTETTSTILTTKTSVQTINGPPPGYTPPTPTTTTTSSGKSSSSTSKASSAASTKPASSSAAPKSSSSSTTTRPSSSNAATTTSPRSSTSTSSTSTTPKSSTSTKPTTTSTSKSSTSAKPTTTSSKSTTSSSSTVASSTNIDNSGPTEDIQFANDILQIHNYYRDLHQVGPLEWNNTLYEFAKNYANTAFDCSNLQLTHSNYPPYGENLAAGYVGGISPVQDGWYGSEIGLVPTWDPIDYTPSTGHLTQLLWRSSTQLGCARYNCSPPTNGGPNWRQITVCSYYPRGNVIGKNHTDDNTYFVDNVFPARS</sequence>
<evidence type="ECO:0000259" key="3">
    <source>
        <dbReference type="SMART" id="SM00198"/>
    </source>
</evidence>
<keyword evidence="5" id="KW-1185">Reference proteome</keyword>
<dbReference type="PANTHER" id="PTHR10334">
    <property type="entry name" value="CYSTEINE-RICH SECRETORY PROTEIN-RELATED"/>
    <property type="match status" value="1"/>
</dbReference>
<dbReference type="InterPro" id="IPR001283">
    <property type="entry name" value="CRISP-related"/>
</dbReference>
<comment type="caution">
    <text evidence="4">The sequence shown here is derived from an EMBL/GenBank/DDBJ whole genome shotgun (WGS) entry which is preliminary data.</text>
</comment>
<evidence type="ECO:0000313" key="5">
    <source>
        <dbReference type="Proteomes" id="UP000011777"/>
    </source>
</evidence>
<evidence type="ECO:0000256" key="1">
    <source>
        <dbReference type="SAM" id="MobiDB-lite"/>
    </source>
</evidence>
<feature type="domain" description="SCP" evidence="3">
    <location>
        <begin position="182"/>
        <end position="322"/>
    </location>
</feature>
<dbReference type="SMART" id="SM00198">
    <property type="entry name" value="SCP"/>
    <property type="match status" value="1"/>
</dbReference>
<dbReference type="SUPFAM" id="SSF55797">
    <property type="entry name" value="PR-1-like"/>
    <property type="match status" value="1"/>
</dbReference>
<feature type="compositionally biased region" description="Pro residues" evidence="1">
    <location>
        <begin position="52"/>
        <end position="62"/>
    </location>
</feature>
<feature type="region of interest" description="Disordered" evidence="1">
    <location>
        <begin position="44"/>
        <end position="178"/>
    </location>
</feature>
<reference evidence="4 5" key="1">
    <citation type="submission" date="2013-02" db="EMBL/GenBank/DDBJ databases">
        <title>Genome sequence of Candida maltosa Xu316, a potential industrial strain for xylitol and ethanol production.</title>
        <authorList>
            <person name="Yu J."/>
            <person name="Wang Q."/>
            <person name="Geng X."/>
            <person name="Bao W."/>
            <person name="He P."/>
            <person name="Cai J."/>
        </authorList>
    </citation>
    <scope>NUCLEOTIDE SEQUENCE [LARGE SCALE GENOMIC DNA]</scope>
    <source>
        <strain evidence="5">Xu316</strain>
    </source>
</reference>
<accession>M3JCR6</accession>
<dbReference type="AlphaFoldDB" id="M3JCR6"/>
<protein>
    <recommendedName>
        <fullName evidence="3">SCP domain-containing protein</fullName>
    </recommendedName>
</protein>
<dbReference type="Gene3D" id="3.40.33.10">
    <property type="entry name" value="CAP"/>
    <property type="match status" value="1"/>
</dbReference>
<keyword evidence="2" id="KW-0732">Signal</keyword>
<organism evidence="4 5">
    <name type="scientific">Candida maltosa (strain Xu316)</name>
    <name type="common">Yeast</name>
    <dbReference type="NCBI Taxonomy" id="1245528"/>
    <lineage>
        <taxon>Eukaryota</taxon>
        <taxon>Fungi</taxon>
        <taxon>Dikarya</taxon>
        <taxon>Ascomycota</taxon>
        <taxon>Saccharomycotina</taxon>
        <taxon>Pichiomycetes</taxon>
        <taxon>Debaryomycetaceae</taxon>
        <taxon>Candida/Lodderomyces clade</taxon>
        <taxon>Candida</taxon>
    </lineage>
</organism>
<dbReference type="InterPro" id="IPR035940">
    <property type="entry name" value="CAP_sf"/>
</dbReference>
<dbReference type="HOGENOM" id="CLU_035730_3_0_1"/>
<proteinExistence type="predicted"/>
<name>M3JCR6_CANMX</name>
<feature type="compositionally biased region" description="Low complexity" evidence="1">
    <location>
        <begin position="63"/>
        <end position="170"/>
    </location>
</feature>
<dbReference type="Pfam" id="PF00188">
    <property type="entry name" value="CAP"/>
    <property type="match status" value="1"/>
</dbReference>
<feature type="chain" id="PRO_5004035225" description="SCP domain-containing protein" evidence="2">
    <location>
        <begin position="18"/>
        <end position="341"/>
    </location>
</feature>
<dbReference type="EMBL" id="AOGT01000425">
    <property type="protein sequence ID" value="EMG49973.1"/>
    <property type="molecule type" value="Genomic_DNA"/>
</dbReference>
<evidence type="ECO:0000313" key="4">
    <source>
        <dbReference type="EMBL" id="EMG49973.1"/>
    </source>
</evidence>
<dbReference type="OMA" id="NHNVHRS"/>
<dbReference type="Proteomes" id="UP000011777">
    <property type="component" value="Unassembled WGS sequence"/>
</dbReference>
<evidence type="ECO:0000256" key="2">
    <source>
        <dbReference type="SAM" id="SignalP"/>
    </source>
</evidence>
<dbReference type="STRING" id="1245528.M3JCR6"/>